<comment type="subunit">
    <text evidence="3 8">Homodimer and heterodimers.</text>
</comment>
<sequence>MATVDGTTAPSSGGKTATVASESGGGRYGGGPPPPARCSGANLALRALLFAVSLSALVVLVTAKQTVMIPFVIRPPQFILAPVPAKYTHSPALIYLLAALCATCFYSLITAISSVRLLSSSACSAKTLFYLILLDVFYAAVMASATGTAGAVAWVGLKGNSHTRWNKICNVYGKFCRHIGSSTFLALIAAIVLVLLAFLNAYSLYRRSR</sequence>
<dbReference type="HOGENOM" id="CLU_066104_1_2_1"/>
<dbReference type="eggNOG" id="ENOG502S2UF">
    <property type="taxonomic scope" value="Eukaryota"/>
</dbReference>
<evidence type="ECO:0000256" key="5">
    <source>
        <dbReference type="ARBA" id="ARBA00022692"/>
    </source>
</evidence>
<name>A0A0E0GZK2_ORYNI</name>
<dbReference type="InterPro" id="IPR044173">
    <property type="entry name" value="CASPL"/>
</dbReference>
<keyword evidence="6 8" id="KW-1133">Transmembrane helix</keyword>
<dbReference type="STRING" id="4536.A0A0E0GZK2"/>
<dbReference type="InterPro" id="IPR006702">
    <property type="entry name" value="CASP_dom"/>
</dbReference>
<dbReference type="Gramene" id="ONIVA04G07310.1">
    <property type="protein sequence ID" value="ONIVA04G07310.1"/>
    <property type="gene ID" value="ONIVA04G07310"/>
</dbReference>
<dbReference type="InterPro" id="IPR006459">
    <property type="entry name" value="CASP/CASPL"/>
</dbReference>
<organism evidence="11">
    <name type="scientific">Oryza nivara</name>
    <name type="common">Indian wild rice</name>
    <name type="synonym">Oryza sativa f. spontanea</name>
    <dbReference type="NCBI Taxonomy" id="4536"/>
    <lineage>
        <taxon>Eukaryota</taxon>
        <taxon>Viridiplantae</taxon>
        <taxon>Streptophyta</taxon>
        <taxon>Embryophyta</taxon>
        <taxon>Tracheophyta</taxon>
        <taxon>Spermatophyta</taxon>
        <taxon>Magnoliopsida</taxon>
        <taxon>Liliopsida</taxon>
        <taxon>Poales</taxon>
        <taxon>Poaceae</taxon>
        <taxon>BOP clade</taxon>
        <taxon>Oryzoideae</taxon>
        <taxon>Oryzeae</taxon>
        <taxon>Oryzinae</taxon>
        <taxon>Oryza</taxon>
    </lineage>
</organism>
<evidence type="ECO:0000256" key="1">
    <source>
        <dbReference type="ARBA" id="ARBA00004651"/>
    </source>
</evidence>
<evidence type="ECO:0000256" key="8">
    <source>
        <dbReference type="RuleBase" id="RU361233"/>
    </source>
</evidence>
<evidence type="ECO:0000256" key="2">
    <source>
        <dbReference type="ARBA" id="ARBA00007651"/>
    </source>
</evidence>
<dbReference type="PANTHER" id="PTHR36488:SF8">
    <property type="entry name" value="CASP-LIKE PROTEIN 1U1"/>
    <property type="match status" value="1"/>
</dbReference>
<dbReference type="Proteomes" id="UP000006591">
    <property type="component" value="Chromosome 4"/>
</dbReference>
<comment type="similarity">
    <text evidence="2 8">Belongs to the Casparian strip membrane proteins (CASP) family.</text>
</comment>
<feature type="domain" description="Casparian strip membrane protein" evidence="10">
    <location>
        <begin position="37"/>
        <end position="192"/>
    </location>
</feature>
<dbReference type="NCBIfam" id="TIGR01569">
    <property type="entry name" value="A_tha_TIGR01569"/>
    <property type="match status" value="1"/>
</dbReference>
<dbReference type="PANTHER" id="PTHR36488">
    <property type="entry name" value="CASP-LIKE PROTEIN 1U1"/>
    <property type="match status" value="1"/>
</dbReference>
<evidence type="ECO:0000313" key="11">
    <source>
        <dbReference type="EnsemblPlants" id="ONIVA04G07310.1"/>
    </source>
</evidence>
<proteinExistence type="inferred from homology"/>
<keyword evidence="5 8" id="KW-0812">Transmembrane</keyword>
<keyword evidence="4 8" id="KW-1003">Cell membrane</keyword>
<feature type="transmembrane region" description="Helical" evidence="8">
    <location>
        <begin position="184"/>
        <end position="205"/>
    </location>
</feature>
<keyword evidence="7 8" id="KW-0472">Membrane</keyword>
<keyword evidence="12" id="KW-1185">Reference proteome</keyword>
<reference evidence="11" key="2">
    <citation type="submission" date="2018-04" db="EMBL/GenBank/DDBJ databases">
        <title>OnivRS2 (Oryza nivara Reference Sequence Version 2).</title>
        <authorList>
            <person name="Zhang J."/>
            <person name="Kudrna D."/>
            <person name="Lee S."/>
            <person name="Talag J."/>
            <person name="Rajasekar S."/>
            <person name="Welchert J."/>
            <person name="Hsing Y.-I."/>
            <person name="Wing R.A."/>
        </authorList>
    </citation>
    <scope>NUCLEOTIDE SEQUENCE [LARGE SCALE GENOMIC DNA]</scope>
    <source>
        <strain evidence="11">SL10</strain>
    </source>
</reference>
<evidence type="ECO:0000256" key="7">
    <source>
        <dbReference type="ARBA" id="ARBA00023136"/>
    </source>
</evidence>
<dbReference type="Pfam" id="PF04535">
    <property type="entry name" value="CASP_dom"/>
    <property type="match status" value="1"/>
</dbReference>
<accession>A0A0E0GZK2</accession>
<feature type="transmembrane region" description="Helical" evidence="8">
    <location>
        <begin position="47"/>
        <end position="73"/>
    </location>
</feature>
<dbReference type="AlphaFoldDB" id="A0A0E0GZK2"/>
<evidence type="ECO:0000259" key="10">
    <source>
        <dbReference type="Pfam" id="PF04535"/>
    </source>
</evidence>
<protein>
    <recommendedName>
        <fullName evidence="8">CASP-like protein</fullName>
    </recommendedName>
</protein>
<dbReference type="EnsemblPlants" id="ONIVA04G07310.1">
    <property type="protein sequence ID" value="ONIVA04G07310.1"/>
    <property type="gene ID" value="ONIVA04G07310"/>
</dbReference>
<feature type="region of interest" description="Disordered" evidence="9">
    <location>
        <begin position="1"/>
        <end position="33"/>
    </location>
</feature>
<evidence type="ECO:0000256" key="4">
    <source>
        <dbReference type="ARBA" id="ARBA00022475"/>
    </source>
</evidence>
<evidence type="ECO:0000256" key="9">
    <source>
        <dbReference type="SAM" id="MobiDB-lite"/>
    </source>
</evidence>
<feature type="transmembrane region" description="Helical" evidence="8">
    <location>
        <begin position="127"/>
        <end position="157"/>
    </location>
</feature>
<evidence type="ECO:0000256" key="6">
    <source>
        <dbReference type="ARBA" id="ARBA00022989"/>
    </source>
</evidence>
<feature type="transmembrane region" description="Helical" evidence="8">
    <location>
        <begin position="93"/>
        <end position="115"/>
    </location>
</feature>
<comment type="subcellular location">
    <subcellularLocation>
        <location evidence="1 8">Cell membrane</location>
        <topology evidence="1 8">Multi-pass membrane protein</topology>
    </subcellularLocation>
</comment>
<feature type="compositionally biased region" description="Polar residues" evidence="9">
    <location>
        <begin position="1"/>
        <end position="21"/>
    </location>
</feature>
<reference evidence="11" key="1">
    <citation type="submission" date="2015-04" db="UniProtKB">
        <authorList>
            <consortium name="EnsemblPlants"/>
        </authorList>
    </citation>
    <scope>IDENTIFICATION</scope>
    <source>
        <strain evidence="11">SL10</strain>
    </source>
</reference>
<evidence type="ECO:0000256" key="3">
    <source>
        <dbReference type="ARBA" id="ARBA00011489"/>
    </source>
</evidence>
<dbReference type="OMA" id="RHIGSSI"/>
<dbReference type="GO" id="GO:0005886">
    <property type="term" value="C:plasma membrane"/>
    <property type="evidence" value="ECO:0007669"/>
    <property type="project" value="UniProtKB-SubCell"/>
</dbReference>
<evidence type="ECO:0000313" key="12">
    <source>
        <dbReference type="Proteomes" id="UP000006591"/>
    </source>
</evidence>